<dbReference type="GO" id="GO:0035861">
    <property type="term" value="C:site of double-strand break"/>
    <property type="evidence" value="ECO:0007669"/>
    <property type="project" value="TreeGrafter"/>
</dbReference>
<organism evidence="6 7">
    <name type="scientific">Brachionus plicatilis</name>
    <name type="common">Marine rotifer</name>
    <name type="synonym">Brachionus muelleri</name>
    <dbReference type="NCBI Taxonomy" id="10195"/>
    <lineage>
        <taxon>Eukaryota</taxon>
        <taxon>Metazoa</taxon>
        <taxon>Spiralia</taxon>
        <taxon>Gnathifera</taxon>
        <taxon>Rotifera</taxon>
        <taxon>Eurotatoria</taxon>
        <taxon>Monogononta</taxon>
        <taxon>Pseudotrocha</taxon>
        <taxon>Ploima</taxon>
        <taxon>Brachionidae</taxon>
        <taxon>Brachionus</taxon>
    </lineage>
</organism>
<feature type="repeat" description="WD" evidence="4">
    <location>
        <begin position="178"/>
        <end position="213"/>
    </location>
</feature>
<keyword evidence="2" id="KW-0677">Repeat</keyword>
<comment type="similarity">
    <text evidence="3">Belongs to the WD repeat GAD-1 family.</text>
</comment>
<feature type="repeat" description="WD" evidence="4">
    <location>
        <begin position="83"/>
        <end position="125"/>
    </location>
</feature>
<dbReference type="STRING" id="10195.A0A3M7P1W4"/>
<dbReference type="InterPro" id="IPR036322">
    <property type="entry name" value="WD40_repeat_dom_sf"/>
</dbReference>
<gene>
    <name evidence="6" type="ORF">BpHYR1_007380</name>
</gene>
<proteinExistence type="inferred from homology"/>
<evidence type="ECO:0000313" key="7">
    <source>
        <dbReference type="Proteomes" id="UP000276133"/>
    </source>
</evidence>
<dbReference type="OrthoDB" id="10264376at2759"/>
<keyword evidence="7" id="KW-1185">Reference proteome</keyword>
<dbReference type="SMART" id="SM00320">
    <property type="entry name" value="WD40"/>
    <property type="match status" value="3"/>
</dbReference>
<dbReference type="PANTHER" id="PTHR16017:SF0">
    <property type="entry name" value="WD REPEAT-CONTAINING PROTEIN 70"/>
    <property type="match status" value="1"/>
</dbReference>
<evidence type="ECO:0000256" key="2">
    <source>
        <dbReference type="ARBA" id="ARBA00022737"/>
    </source>
</evidence>
<reference evidence="6 7" key="1">
    <citation type="journal article" date="2018" name="Sci. Rep.">
        <title>Genomic signatures of local adaptation to the degree of environmental predictability in rotifers.</title>
        <authorList>
            <person name="Franch-Gras L."/>
            <person name="Hahn C."/>
            <person name="Garcia-Roger E.M."/>
            <person name="Carmona M.J."/>
            <person name="Serra M."/>
            <person name="Gomez A."/>
        </authorList>
    </citation>
    <scope>NUCLEOTIDE SEQUENCE [LARGE SCALE GENOMIC DNA]</scope>
    <source>
        <strain evidence="6">HYR1</strain>
    </source>
</reference>
<feature type="region of interest" description="Disordered" evidence="5">
    <location>
        <begin position="351"/>
        <end position="382"/>
    </location>
</feature>
<dbReference type="EMBL" id="REGN01014305">
    <property type="protein sequence ID" value="RMZ92797.1"/>
    <property type="molecule type" value="Genomic_DNA"/>
</dbReference>
<feature type="compositionally biased region" description="Basic and acidic residues" evidence="5">
    <location>
        <begin position="351"/>
        <end position="369"/>
    </location>
</feature>
<dbReference type="InterPro" id="IPR001680">
    <property type="entry name" value="WD40_rpt"/>
</dbReference>
<dbReference type="PANTHER" id="PTHR16017">
    <property type="entry name" value="GASTRULATION DEFECTIVE PROTEIN 1-RELATED"/>
    <property type="match status" value="1"/>
</dbReference>
<dbReference type="AlphaFoldDB" id="A0A3M7P1W4"/>
<dbReference type="FunFam" id="2.130.10.10:FF:001319">
    <property type="entry name" value="Gastrulation defective protein 1"/>
    <property type="match status" value="1"/>
</dbReference>
<evidence type="ECO:0000256" key="1">
    <source>
        <dbReference type="ARBA" id="ARBA00022574"/>
    </source>
</evidence>
<dbReference type="Pfam" id="PF00400">
    <property type="entry name" value="WD40"/>
    <property type="match status" value="3"/>
</dbReference>
<feature type="region of interest" description="Disordered" evidence="5">
    <location>
        <begin position="437"/>
        <end position="468"/>
    </location>
</feature>
<dbReference type="InterPro" id="IPR051858">
    <property type="entry name" value="WD_repeat_GAD-1"/>
</dbReference>
<sequence length="468" mass="52585">MAIGGYDYEIKLYDFSGMDASLRSYRTFQPCESHHIKSVSFNLAGDAILIIPGSAQARIVDREGKNVLECVRGDQYIVDMAKTKGHCGMLNDGCWHPKLNYEFMTCSIDGSVRIWDINDRRKNKRIVKTKNAQGKKTEPNCCAYSRDGNYVVCGCEDGSIQLFDHRKQFINPCVLGRVCHMSGGITGVEFSFDGKTLASRGMDDTLKTWDLRNFKQCLASAGELYNRFPMTNCQFSPSDKLIITGTSTRPGVESGKLVVFEREGLVRKDELIISDSSVIRTLWHPKINQIFLSTGNGMVKAYYDMEKSLKGLTLCAMKPVKRKTAGSFAVEPQVFNPHALPMYKQERARKLSSIRAKERKDPVKSHRPELPLTGSTGAGGRLASHGSTLSSYIVRNIALQKVSEVKEDPREALLKHAEAAEKDPYWIAPAYKKTQPEPIFQSAIDDKNKDEQDEDFIAIPWKKQKQDE</sequence>
<dbReference type="Gene3D" id="2.130.10.10">
    <property type="entry name" value="YVTN repeat-like/Quinoprotein amine dehydrogenase"/>
    <property type="match status" value="1"/>
</dbReference>
<comment type="caution">
    <text evidence="6">The sequence shown here is derived from an EMBL/GenBank/DDBJ whole genome shotgun (WGS) entry which is preliminary data.</text>
</comment>
<evidence type="ECO:0000256" key="3">
    <source>
        <dbReference type="ARBA" id="ARBA00038343"/>
    </source>
</evidence>
<keyword evidence="1 4" id="KW-0853">WD repeat</keyword>
<dbReference type="InterPro" id="IPR015943">
    <property type="entry name" value="WD40/YVTN_repeat-like_dom_sf"/>
</dbReference>
<dbReference type="SUPFAM" id="SSF50978">
    <property type="entry name" value="WD40 repeat-like"/>
    <property type="match status" value="1"/>
</dbReference>
<name>A0A3M7P1W4_BRAPC</name>
<dbReference type="GO" id="GO:0005634">
    <property type="term" value="C:nucleus"/>
    <property type="evidence" value="ECO:0007669"/>
    <property type="project" value="TreeGrafter"/>
</dbReference>
<dbReference type="Proteomes" id="UP000276133">
    <property type="component" value="Unassembled WGS sequence"/>
</dbReference>
<evidence type="ECO:0000256" key="4">
    <source>
        <dbReference type="PROSITE-ProRule" id="PRU00221"/>
    </source>
</evidence>
<accession>A0A3M7P1W4</accession>
<evidence type="ECO:0000313" key="6">
    <source>
        <dbReference type="EMBL" id="RMZ92797.1"/>
    </source>
</evidence>
<protein>
    <submittedName>
        <fullName evidence="6">WD repeat-containing 70 isoform X2</fullName>
    </submittedName>
</protein>
<dbReference type="PROSITE" id="PS50082">
    <property type="entry name" value="WD_REPEATS_2"/>
    <property type="match status" value="2"/>
</dbReference>
<evidence type="ECO:0000256" key="5">
    <source>
        <dbReference type="SAM" id="MobiDB-lite"/>
    </source>
</evidence>